<evidence type="ECO:0000313" key="12">
    <source>
        <dbReference type="Proteomes" id="UP000266389"/>
    </source>
</evidence>
<dbReference type="InterPro" id="IPR035901">
    <property type="entry name" value="GIY-YIG_endonuc_sf"/>
</dbReference>
<dbReference type="PANTHER" id="PTHR30562:SF1">
    <property type="entry name" value="UVRABC SYSTEM PROTEIN C"/>
    <property type="match status" value="1"/>
</dbReference>
<dbReference type="CDD" id="cd06127">
    <property type="entry name" value="DEDDh"/>
    <property type="match status" value="1"/>
</dbReference>
<dbReference type="CDD" id="cd10434">
    <property type="entry name" value="GIY-YIG_UvrC_Cho"/>
    <property type="match status" value="1"/>
</dbReference>
<dbReference type="Gene3D" id="4.10.860.10">
    <property type="entry name" value="UVR domain"/>
    <property type="match status" value="1"/>
</dbReference>
<name>A0A395M437_9BACT</name>
<keyword evidence="4" id="KW-0267">Excision nuclease</keyword>
<dbReference type="PANTHER" id="PTHR30562">
    <property type="entry name" value="UVRC/OXIDOREDUCTASE"/>
    <property type="match status" value="1"/>
</dbReference>
<dbReference type="SUPFAM" id="SSF46600">
    <property type="entry name" value="C-terminal UvrC-binding domain of UvrB"/>
    <property type="match status" value="1"/>
</dbReference>
<dbReference type="Pfam" id="PF00929">
    <property type="entry name" value="RNase_T"/>
    <property type="match status" value="1"/>
</dbReference>
<dbReference type="GO" id="GO:0003677">
    <property type="term" value="F:DNA binding"/>
    <property type="evidence" value="ECO:0007669"/>
    <property type="project" value="InterPro"/>
</dbReference>
<keyword evidence="3" id="KW-0228">DNA excision</keyword>
<feature type="domain" description="UVR" evidence="9">
    <location>
        <begin position="415"/>
        <end position="450"/>
    </location>
</feature>
<reference evidence="11 12" key="1">
    <citation type="journal article" date="2011" name="ISME J.">
        <title>Community ecology of hot spring cyanobacterial mats: predominant populations and their functional potential.</title>
        <authorList>
            <person name="Klatt C.G."/>
            <person name="Wood J.M."/>
            <person name="Rusch D.B."/>
            <person name="Bateson M.M."/>
            <person name="Hamamura N."/>
            <person name="Heidelberg J.F."/>
            <person name="Grossman A.R."/>
            <person name="Bhaya D."/>
            <person name="Cohan F.M."/>
            <person name="Kuhl M."/>
            <person name="Bryant D.A."/>
            <person name="Ward D.M."/>
        </authorList>
    </citation>
    <scope>NUCLEOTIDE SEQUENCE [LARGE SCALE GENOMIC DNA]</scope>
    <source>
        <strain evidence="11">OS</strain>
    </source>
</reference>
<dbReference type="InterPro" id="IPR000305">
    <property type="entry name" value="GIY-YIG_endonuc"/>
</dbReference>
<dbReference type="GO" id="GO:0006260">
    <property type="term" value="P:DNA replication"/>
    <property type="evidence" value="ECO:0007669"/>
    <property type="project" value="InterPro"/>
</dbReference>
<dbReference type="InterPro" id="IPR006054">
    <property type="entry name" value="DnaQ"/>
</dbReference>
<keyword evidence="5" id="KW-0234">DNA repair</keyword>
<dbReference type="GO" id="GO:0009432">
    <property type="term" value="P:SOS response"/>
    <property type="evidence" value="ECO:0007669"/>
    <property type="project" value="UniProtKB-KW"/>
</dbReference>
<dbReference type="GO" id="GO:0006289">
    <property type="term" value="P:nucleotide-excision repair"/>
    <property type="evidence" value="ECO:0007669"/>
    <property type="project" value="InterPro"/>
</dbReference>
<dbReference type="GO" id="GO:0004527">
    <property type="term" value="F:exonuclease activity"/>
    <property type="evidence" value="ECO:0007669"/>
    <property type="project" value="UniProtKB-ARBA"/>
</dbReference>
<dbReference type="InterPro" id="IPR012337">
    <property type="entry name" value="RNaseH-like_sf"/>
</dbReference>
<evidence type="ECO:0000256" key="3">
    <source>
        <dbReference type="ARBA" id="ARBA00022769"/>
    </source>
</evidence>
<evidence type="ECO:0000259" key="10">
    <source>
        <dbReference type="PROSITE" id="PS50164"/>
    </source>
</evidence>
<keyword evidence="6" id="KW-0742">SOS response</keyword>
<dbReference type="InterPro" id="IPR001943">
    <property type="entry name" value="UVR_dom"/>
</dbReference>
<feature type="domain" description="GIY-YIG" evidence="10">
    <location>
        <begin position="227"/>
        <end position="306"/>
    </location>
</feature>
<sequence>MCLKIKGSCVTEPIRITDATFTVIDLETTGGAQIEHTIIEVAALKVRGGELIDELTTLVNPQQPISYFISQYTGITNDMVRSAPRLEEVLPQLLALIGDSVFVAHNISFDLRFLNMELKRHGKPALQNPALCTVRLARRLLPKQQRKSLGELAQWFGIVIKERHRARGDAMATVQVLQKLIEIAAEKHDIEYLDELLSLQFQPMRYFKKEPAHIRQLRERLLPTLPEKPGVYLMRSAVGEVLYVGKSKNLKARISSYFTSETEKPEKIRELMRAVRAIDIVPTGSELEALLTESRLIKAHRPRYNTLLKRYKSYPFLRLSAHRFPRLEITMTVQDDGAEYFGPFPSMQVARDVCDVLSKNSLLRECSDEEFQKGRACLYLDLQRCLAPCERMQAVEEAYQQEVERVRRFLSGEDSALIALLTEKMKQLANELRFEEAAELRSKIHSLKRVFYRQADIISSVNENNLLIILPSEKYSERCKEFVVLFIRFGRLKAQHKISPDEVFALEGEIRRVFFSGEQKPERCEKEEIDEMHILSSWIYHNRESLACLYMSPYSSAEHAVMALAERLAELSGLQKVQSLCKAEGMS</sequence>
<dbReference type="GO" id="GO:0003887">
    <property type="term" value="F:DNA-directed DNA polymerase activity"/>
    <property type="evidence" value="ECO:0007669"/>
    <property type="project" value="InterPro"/>
</dbReference>
<dbReference type="Gene3D" id="3.30.420.10">
    <property type="entry name" value="Ribonuclease H-like superfamily/Ribonuclease H"/>
    <property type="match status" value="1"/>
</dbReference>
<proteinExistence type="predicted"/>
<dbReference type="EMBL" id="PHFL01000001">
    <property type="protein sequence ID" value="RFM25451.1"/>
    <property type="molecule type" value="Genomic_DNA"/>
</dbReference>
<dbReference type="Proteomes" id="UP000266389">
    <property type="component" value="Unassembled WGS sequence"/>
</dbReference>
<dbReference type="FunFam" id="3.40.1440.10:FF:000001">
    <property type="entry name" value="UvrABC system protein C"/>
    <property type="match status" value="1"/>
</dbReference>
<dbReference type="GO" id="GO:0009380">
    <property type="term" value="C:excinuclease repair complex"/>
    <property type="evidence" value="ECO:0007669"/>
    <property type="project" value="TreeGrafter"/>
</dbReference>
<dbReference type="Gene3D" id="3.40.1440.10">
    <property type="entry name" value="GIY-YIG endonuclease"/>
    <property type="match status" value="1"/>
</dbReference>
<dbReference type="AlphaFoldDB" id="A0A395M437"/>
<evidence type="ECO:0000256" key="4">
    <source>
        <dbReference type="ARBA" id="ARBA00022881"/>
    </source>
</evidence>
<comment type="subunit">
    <text evidence="8">DNA polymerase III contains a core (composed of alpha, epsilon and theta chains) that associates with a tau subunit. This core dimerizes to form the POLIII' complex. PolIII' associates with the gamma complex (composed of gamma, delta, delta', psi and chi chains) and with the beta chain to form the complete DNA polymerase III complex.</text>
</comment>
<keyword evidence="1" id="KW-0963">Cytoplasm</keyword>
<comment type="caution">
    <text evidence="11">The sequence shown here is derived from an EMBL/GenBank/DDBJ whole genome shotgun (WGS) entry which is preliminary data.</text>
</comment>
<dbReference type="InterPro" id="IPR036876">
    <property type="entry name" value="UVR_dom_sf"/>
</dbReference>
<dbReference type="InterPro" id="IPR050066">
    <property type="entry name" value="UvrABC_protein_C"/>
</dbReference>
<evidence type="ECO:0000256" key="6">
    <source>
        <dbReference type="ARBA" id="ARBA00023236"/>
    </source>
</evidence>
<dbReference type="InterPro" id="IPR036397">
    <property type="entry name" value="RNaseH_sf"/>
</dbReference>
<evidence type="ECO:0000313" key="11">
    <source>
        <dbReference type="EMBL" id="RFM25451.1"/>
    </source>
</evidence>
<evidence type="ECO:0000256" key="8">
    <source>
        <dbReference type="ARBA" id="ARBA00026073"/>
    </source>
</evidence>
<evidence type="ECO:0000256" key="5">
    <source>
        <dbReference type="ARBA" id="ARBA00023204"/>
    </source>
</evidence>
<comment type="function">
    <text evidence="7">DNA polymerase III is a complex, multichain enzyme responsible for most of the replicative synthesis in bacteria. The epsilon subunit contain the editing function and is a proofreading 3'-5' exonuclease.</text>
</comment>
<dbReference type="NCBIfam" id="NF005906">
    <property type="entry name" value="PRK07883.1-4"/>
    <property type="match status" value="1"/>
</dbReference>
<dbReference type="NCBIfam" id="TIGR00573">
    <property type="entry name" value="dnaq"/>
    <property type="match status" value="1"/>
</dbReference>
<evidence type="ECO:0000256" key="2">
    <source>
        <dbReference type="ARBA" id="ARBA00022763"/>
    </source>
</evidence>
<evidence type="ECO:0000259" key="9">
    <source>
        <dbReference type="PROSITE" id="PS50151"/>
    </source>
</evidence>
<evidence type="ECO:0000256" key="1">
    <source>
        <dbReference type="ARBA" id="ARBA00022490"/>
    </source>
</evidence>
<dbReference type="Pfam" id="PF01541">
    <property type="entry name" value="GIY-YIG"/>
    <property type="match status" value="1"/>
</dbReference>
<dbReference type="InterPro" id="IPR047296">
    <property type="entry name" value="GIY-YIG_UvrC_Cho"/>
</dbReference>
<evidence type="ECO:0000256" key="7">
    <source>
        <dbReference type="ARBA" id="ARBA00025483"/>
    </source>
</evidence>
<organism evidence="11 12">
    <name type="scientific">Candidatus Thermochlorobacter aerophilus</name>
    <dbReference type="NCBI Taxonomy" id="1868324"/>
    <lineage>
        <taxon>Bacteria</taxon>
        <taxon>Pseudomonadati</taxon>
        <taxon>Chlorobiota</taxon>
        <taxon>Chlorobiia</taxon>
        <taxon>Chlorobiales</taxon>
        <taxon>Candidatus Thermochlorobacteriaceae</taxon>
        <taxon>Candidatus Thermochlorobacter</taxon>
    </lineage>
</organism>
<dbReference type="PROSITE" id="PS50151">
    <property type="entry name" value="UVR"/>
    <property type="match status" value="1"/>
</dbReference>
<dbReference type="InterPro" id="IPR013520">
    <property type="entry name" value="Ribonucl_H"/>
</dbReference>
<dbReference type="SUPFAM" id="SSF82771">
    <property type="entry name" value="GIY-YIG endonuclease"/>
    <property type="match status" value="1"/>
</dbReference>
<dbReference type="SMART" id="SM00465">
    <property type="entry name" value="GIYc"/>
    <property type="match status" value="1"/>
</dbReference>
<dbReference type="SUPFAM" id="SSF53098">
    <property type="entry name" value="Ribonuclease H-like"/>
    <property type="match status" value="1"/>
</dbReference>
<dbReference type="PROSITE" id="PS50164">
    <property type="entry name" value="GIY_YIG"/>
    <property type="match status" value="1"/>
</dbReference>
<dbReference type="Pfam" id="PF02151">
    <property type="entry name" value="UVR"/>
    <property type="match status" value="1"/>
</dbReference>
<gene>
    <name evidence="11" type="ORF">D0433_00010</name>
</gene>
<protein>
    <submittedName>
        <fullName evidence="11">DEDD exnuclease domain-containing protein</fullName>
    </submittedName>
</protein>
<dbReference type="SMART" id="SM00479">
    <property type="entry name" value="EXOIII"/>
    <property type="match status" value="1"/>
</dbReference>
<accession>A0A395M437</accession>
<keyword evidence="2" id="KW-0227">DNA damage</keyword>
<dbReference type="FunFam" id="3.30.420.10:FF:000045">
    <property type="entry name" value="3'-5' exonuclease DinG"/>
    <property type="match status" value="1"/>
</dbReference>